<proteinExistence type="predicted"/>
<sequence length="33" mass="3894">MTDLDKMILRTFIYKENTILHLENLLKSNGITN</sequence>
<name>A0A0U1P351_9BACI</name>
<accession>A0A0U1P351</accession>
<evidence type="ECO:0000313" key="1">
    <source>
        <dbReference type="EMBL" id="CRK84774.1"/>
    </source>
</evidence>
<protein>
    <submittedName>
        <fullName evidence="1">Uncharacterized protein</fullName>
    </submittedName>
</protein>
<gene>
    <name evidence="1" type="ORF">BN000_04824</name>
</gene>
<organism evidence="1 2">
    <name type="scientific">Neobacillus massiliamazoniensis</name>
    <dbReference type="NCBI Taxonomy" id="1499688"/>
    <lineage>
        <taxon>Bacteria</taxon>
        <taxon>Bacillati</taxon>
        <taxon>Bacillota</taxon>
        <taxon>Bacilli</taxon>
        <taxon>Bacillales</taxon>
        <taxon>Bacillaceae</taxon>
        <taxon>Neobacillus</taxon>
    </lineage>
</organism>
<dbReference type="Proteomes" id="UP000199087">
    <property type="component" value="Unassembled WGS sequence"/>
</dbReference>
<keyword evidence="2" id="KW-1185">Reference proteome</keyword>
<reference evidence="2" key="1">
    <citation type="submission" date="2015-05" db="EMBL/GenBank/DDBJ databases">
        <authorList>
            <person name="Urmite Genomes"/>
        </authorList>
    </citation>
    <scope>NUCLEOTIDE SEQUENCE [LARGE SCALE GENOMIC DNA]</scope>
    <source>
        <strain evidence="2">LF1</strain>
    </source>
</reference>
<dbReference type="EMBL" id="CVRB01000005">
    <property type="protein sequence ID" value="CRK84774.1"/>
    <property type="molecule type" value="Genomic_DNA"/>
</dbReference>
<dbReference type="AlphaFoldDB" id="A0A0U1P351"/>
<evidence type="ECO:0000313" key="2">
    <source>
        <dbReference type="Proteomes" id="UP000199087"/>
    </source>
</evidence>